<name>A0A9P4GT08_9PLEO</name>
<dbReference type="OrthoDB" id="3684436at2759"/>
<reference evidence="1" key="1">
    <citation type="submission" date="2020-01" db="EMBL/GenBank/DDBJ databases">
        <authorList>
            <consortium name="DOE Joint Genome Institute"/>
            <person name="Haridas S."/>
            <person name="Albert R."/>
            <person name="Binder M."/>
            <person name="Bloem J."/>
            <person name="Labutti K."/>
            <person name="Salamov A."/>
            <person name="Andreopoulos B."/>
            <person name="Baker S.E."/>
            <person name="Barry K."/>
            <person name="Bills G."/>
            <person name="Bluhm B.H."/>
            <person name="Cannon C."/>
            <person name="Castanera R."/>
            <person name="Culley D.E."/>
            <person name="Daum C."/>
            <person name="Ezra D."/>
            <person name="Gonzalez J.B."/>
            <person name="Henrissat B."/>
            <person name="Kuo A."/>
            <person name="Liang C."/>
            <person name="Lipzen A."/>
            <person name="Lutzoni F."/>
            <person name="Magnuson J."/>
            <person name="Mondo S."/>
            <person name="Nolan M."/>
            <person name="Ohm R."/>
            <person name="Pangilinan J."/>
            <person name="Park H.-J."/>
            <person name="Ramirez L."/>
            <person name="Alfaro M."/>
            <person name="Sun H."/>
            <person name="Tritt A."/>
            <person name="Yoshinaga Y."/>
            <person name="Zwiers L.-H."/>
            <person name="Turgeon B.G."/>
            <person name="Goodwin S.B."/>
            <person name="Spatafora J.W."/>
            <person name="Crous P.W."/>
            <person name="Grigoriev I.V."/>
        </authorList>
    </citation>
    <scope>NUCLEOTIDE SEQUENCE</scope>
    <source>
        <strain evidence="1">CBS 394.84</strain>
    </source>
</reference>
<comment type="caution">
    <text evidence="1">The sequence shown here is derived from an EMBL/GenBank/DDBJ whole genome shotgun (WGS) entry which is preliminary data.</text>
</comment>
<dbReference type="AlphaFoldDB" id="A0A9P4GT08"/>
<evidence type="ECO:0000313" key="1">
    <source>
        <dbReference type="EMBL" id="KAF1850782.1"/>
    </source>
</evidence>
<organism evidence="1 2">
    <name type="scientific">Cucurbitaria berberidis CBS 394.84</name>
    <dbReference type="NCBI Taxonomy" id="1168544"/>
    <lineage>
        <taxon>Eukaryota</taxon>
        <taxon>Fungi</taxon>
        <taxon>Dikarya</taxon>
        <taxon>Ascomycota</taxon>
        <taxon>Pezizomycotina</taxon>
        <taxon>Dothideomycetes</taxon>
        <taxon>Pleosporomycetidae</taxon>
        <taxon>Pleosporales</taxon>
        <taxon>Pleosporineae</taxon>
        <taxon>Cucurbitariaceae</taxon>
        <taxon>Cucurbitaria</taxon>
    </lineage>
</organism>
<dbReference type="RefSeq" id="XP_040793345.1">
    <property type="nucleotide sequence ID" value="XM_040932485.1"/>
</dbReference>
<protein>
    <submittedName>
        <fullName evidence="1">Uncharacterized protein</fullName>
    </submittedName>
</protein>
<gene>
    <name evidence="1" type="ORF">K460DRAFT_361548</name>
</gene>
<dbReference type="GeneID" id="63849736"/>
<dbReference type="Proteomes" id="UP000800039">
    <property type="component" value="Unassembled WGS sequence"/>
</dbReference>
<evidence type="ECO:0000313" key="2">
    <source>
        <dbReference type="Proteomes" id="UP000800039"/>
    </source>
</evidence>
<dbReference type="EMBL" id="ML976614">
    <property type="protein sequence ID" value="KAF1850782.1"/>
    <property type="molecule type" value="Genomic_DNA"/>
</dbReference>
<proteinExistence type="predicted"/>
<sequence>MYDFCVKNGHSTGQTGCTQTCREHVCHRNPECKSCGGDVFNLCPEVSRYPH</sequence>
<accession>A0A9P4GT08</accession>
<keyword evidence="2" id="KW-1185">Reference proteome</keyword>